<keyword evidence="2" id="KW-1185">Reference proteome</keyword>
<protein>
    <submittedName>
        <fullName evidence="1">Uncharacterized protein</fullName>
    </submittedName>
</protein>
<organism evidence="1 2">
    <name type="scientific">Lactobacillus nasalidis</name>
    <dbReference type="NCBI Taxonomy" id="2797258"/>
    <lineage>
        <taxon>Bacteria</taxon>
        <taxon>Bacillati</taxon>
        <taxon>Bacillota</taxon>
        <taxon>Bacilli</taxon>
        <taxon>Lactobacillales</taxon>
        <taxon>Lactobacillaceae</taxon>
        <taxon>Lactobacillus</taxon>
    </lineage>
</organism>
<evidence type="ECO:0000313" key="2">
    <source>
        <dbReference type="Proteomes" id="UP000616547"/>
    </source>
</evidence>
<reference evidence="2" key="1">
    <citation type="submission" date="2021-01" db="EMBL/GenBank/DDBJ databases">
        <title>Draft genome sequence of Nasalis larvatus strain YZ03.</title>
        <authorList>
            <person name="Suzuki-Hashido N."/>
            <person name="Tsuchida S."/>
            <person name="Hayakawa T."/>
        </authorList>
    </citation>
    <scope>NUCLEOTIDE SEQUENCE [LARGE SCALE GENOMIC DNA]</scope>
    <source>
        <strain evidence="2">YZ03</strain>
    </source>
</reference>
<proteinExistence type="predicted"/>
<name>A0ABQ3W802_9LACO</name>
<comment type="caution">
    <text evidence="1">The sequence shown here is derived from an EMBL/GenBank/DDBJ whole genome shotgun (WGS) entry which is preliminary data.</text>
</comment>
<accession>A0ABQ3W802</accession>
<dbReference type="RefSeq" id="WP_201331913.1">
    <property type="nucleotide sequence ID" value="NZ_BOCG01000451.1"/>
</dbReference>
<dbReference type="EMBL" id="BOCI01000301">
    <property type="protein sequence ID" value="GHW01469.1"/>
    <property type="molecule type" value="Genomic_DNA"/>
</dbReference>
<dbReference type="Proteomes" id="UP000616547">
    <property type="component" value="Unassembled WGS sequence"/>
</dbReference>
<evidence type="ECO:0000313" key="1">
    <source>
        <dbReference type="EMBL" id="GHW01469.1"/>
    </source>
</evidence>
<gene>
    <name evidence="1" type="ORF">lacNasYZ03_11560</name>
</gene>
<sequence>MKELLTKEKALEVAEKYAKENGLILGRYIGESFQALGSKSYCWLVDDPTIENKFIGWPFWLAVNELGSVLVDNDPLDDLTGGDEIEDNEDDE</sequence>